<proteinExistence type="predicted"/>
<evidence type="ECO:0000313" key="2">
    <source>
        <dbReference type="Proteomes" id="UP000031036"/>
    </source>
</evidence>
<gene>
    <name evidence="1" type="primary">F44E2.9</name>
    <name evidence="1" type="ORF">Tcan_04848</name>
</gene>
<dbReference type="Proteomes" id="UP000031036">
    <property type="component" value="Unassembled WGS sequence"/>
</dbReference>
<sequence length="115" mass="13617">MQRSVLRLASQFIRNKEHVFADKNSFAKDFWKISGISIFTQISFAIIIEEFAFPTPDIVYDLRRYISPDFAEFIKHGDRGEKDIRLDNSLRSFHISEENVKRVRERGIAKETRYT</sequence>
<dbReference type="EMBL" id="JPKZ01001440">
    <property type="protein sequence ID" value="KHN81922.1"/>
    <property type="molecule type" value="Genomic_DNA"/>
</dbReference>
<comment type="caution">
    <text evidence="1">The sequence shown here is derived from an EMBL/GenBank/DDBJ whole genome shotgun (WGS) entry which is preliminary data.</text>
</comment>
<organism evidence="1 2">
    <name type="scientific">Toxocara canis</name>
    <name type="common">Canine roundworm</name>
    <dbReference type="NCBI Taxonomy" id="6265"/>
    <lineage>
        <taxon>Eukaryota</taxon>
        <taxon>Metazoa</taxon>
        <taxon>Ecdysozoa</taxon>
        <taxon>Nematoda</taxon>
        <taxon>Chromadorea</taxon>
        <taxon>Rhabditida</taxon>
        <taxon>Spirurina</taxon>
        <taxon>Ascaridomorpha</taxon>
        <taxon>Ascaridoidea</taxon>
        <taxon>Toxocaridae</taxon>
        <taxon>Toxocara</taxon>
    </lineage>
</organism>
<evidence type="ECO:0000313" key="1">
    <source>
        <dbReference type="EMBL" id="KHN81922.1"/>
    </source>
</evidence>
<dbReference type="OrthoDB" id="5796838at2759"/>
<accession>A0A0B2VKF6</accession>
<dbReference type="AlphaFoldDB" id="A0A0B2VKF6"/>
<protein>
    <submittedName>
        <fullName evidence="1">Uncharacterized protein F44E2.9</fullName>
    </submittedName>
</protein>
<reference evidence="1 2" key="1">
    <citation type="submission" date="2014-11" db="EMBL/GenBank/DDBJ databases">
        <title>Genetic blueprint of the zoonotic pathogen Toxocara canis.</title>
        <authorList>
            <person name="Zhu X.-Q."/>
            <person name="Korhonen P.K."/>
            <person name="Cai H."/>
            <person name="Young N.D."/>
            <person name="Nejsum P."/>
            <person name="von Samson-Himmelstjerna G."/>
            <person name="Boag P.R."/>
            <person name="Tan P."/>
            <person name="Li Q."/>
            <person name="Min J."/>
            <person name="Yang Y."/>
            <person name="Wang X."/>
            <person name="Fang X."/>
            <person name="Hall R.S."/>
            <person name="Hofmann A."/>
            <person name="Sternberg P.W."/>
            <person name="Jex A.R."/>
            <person name="Gasser R.B."/>
        </authorList>
    </citation>
    <scope>NUCLEOTIDE SEQUENCE [LARGE SCALE GENOMIC DNA]</scope>
    <source>
        <strain evidence="1">PN_DK_2014</strain>
    </source>
</reference>
<name>A0A0B2VKF6_TOXCA</name>
<keyword evidence="2" id="KW-1185">Reference proteome</keyword>
<dbReference type="OMA" id="PDFDLYC"/>